<dbReference type="SMART" id="SM00247">
    <property type="entry name" value="XTALbg"/>
    <property type="match status" value="6"/>
</dbReference>
<feature type="region of interest" description="Disordered" evidence="3">
    <location>
        <begin position="1556"/>
        <end position="1696"/>
    </location>
</feature>
<feature type="region of interest" description="Disordered" evidence="3">
    <location>
        <begin position="123"/>
        <end position="159"/>
    </location>
</feature>
<dbReference type="InterPro" id="IPR001064">
    <property type="entry name" value="Beta/gamma_crystallin"/>
</dbReference>
<dbReference type="SMART" id="SM00458">
    <property type="entry name" value="RICIN"/>
    <property type="match status" value="1"/>
</dbReference>
<accession>A0A8D3DAL1</accession>
<feature type="compositionally biased region" description="Basic and acidic residues" evidence="3">
    <location>
        <begin position="1400"/>
        <end position="1424"/>
    </location>
</feature>
<feature type="compositionally biased region" description="Polar residues" evidence="3">
    <location>
        <begin position="1017"/>
        <end position="1032"/>
    </location>
</feature>
<feature type="compositionally biased region" description="Basic and acidic residues" evidence="3">
    <location>
        <begin position="1577"/>
        <end position="1587"/>
    </location>
</feature>
<dbReference type="PROSITE" id="PS50915">
    <property type="entry name" value="CRYSTALLIN_BETA_GAMMA"/>
    <property type="match status" value="9"/>
</dbReference>
<dbReference type="Gene3D" id="2.60.20.10">
    <property type="entry name" value="Crystallins"/>
    <property type="match status" value="6"/>
</dbReference>
<feature type="domain" description="Beta/gamma crystallin 'Greek key'" evidence="4">
    <location>
        <begin position="2335"/>
        <end position="2376"/>
    </location>
</feature>
<comment type="similarity">
    <text evidence="1">Belongs to the beta/gamma-crystallin family.</text>
</comment>
<feature type="compositionally biased region" description="Basic and acidic residues" evidence="3">
    <location>
        <begin position="965"/>
        <end position="978"/>
    </location>
</feature>
<dbReference type="Pfam" id="PF00652">
    <property type="entry name" value="Ricin_B_lectin"/>
    <property type="match status" value="1"/>
</dbReference>
<proteinExistence type="inferred from homology"/>
<feature type="compositionally biased region" description="Polar residues" evidence="3">
    <location>
        <begin position="1088"/>
        <end position="1100"/>
    </location>
</feature>
<sequence>MLDRLSSFFNPKRKKSIRRQQSDSSNDALSPTSPLSPRSPQSEEEEEDGLKTPTPSRKGSELTLYGEARTGAERGDALSQCSSPSSIVSLSTDELPFADSSSSGRSSMRETYVCRVSTASVERNSGNVTPTSLNLEPQVNSDKGVRTNAEVSTEGTTVSPATLSSFKIPLSAEIPKSPNLISISLASKKTSVKVGKKGHSTALTGIRLGSQSSTSQLTKTQQEDEKPVDEEKGNAEAKRRARLFSGEATHMAWGPSPDRGEIARGDSPVQLHKAIWMETHLGEEWEGEKEGDVMEEGEEGFRADSPPVLAIPVTVIPEDDSAPSETLPPSGSSPVTAISLVLTAGEGQTNLPQSEEPETGTESQKSPPREKRRSRESRVTRKTVNLPSKHKVFAHKVYVSPEPGLEGSGPAGEEHSGDSTSKISDPTEIKQSISHEERDTPTSCVSPPPTEPDETLRRSKYNKNINQRQKSPVKDSADPLVSVSKLPTLGQRSSNKINVKKPQHSENSASTSTSKQDSDMNAQPEEDGASDDRSKVKTVSTEEEEDIIKPTDKQSSTSAFRLEGKEMSESESTTSPATREISEIQPIQNNDAIITANAQEEVTLEADPASKLLPSSGVVKNIPAHSPVADVNNAEAHSRGIQQEAQQQVKVEYSPENESCVQSDNNAQGQQTPLLVGDVLETTHVISNIKPDLIQENEPKPAVVAQDTIPAHEDVTDMSAKPVVGDSIHCDIMTHSDEDGVLPDNVSVEATTEPHTAKEEDTTKSLPATLALKDQNNGPKDALSAVLVDASLANTEQRKENELLKDQTTNIIFENDRLPSTIGRESGKNVEVEEIHKEEVGRKPPKALHIQTEAVTVCELPKNVENKPDKEPLLLAEQFERQQKDSKPNEQLNGAAVESANSQSSCKEELEGITIEDKAEKNFTKPGKPYHPSTEQKCILIKENASGSEETQPNEQQTMASTMKSEQEPKLLLTRDEVKDDITKEEEKHANDVMEIQTSGMKAIGTKMSEDAGNEIPNETSNETAEADANNQADKKALIARDLDEDIKTTEENANSSTESKCPTANVEQKPEAQKAPEIKTEMVATHEPSTANTDAQSGKNTEEKTETMNSSVKSLVNDTAIVTSDTKVSIQQDLASGNKDISKPDKNKSTESKGPNYVLDQESHDTQEPKSVSTSAEDTKKKTEIMDSSLKSLVNENEVETAYLDVCNPKDRMSVIGRDQIKDMEKEEKIKTSEPEHPNSNLKLEPETIKTKVLEKISENQNIKIYTTQEIDSISTGAIDTKDNTESVKSLTANSKEAKTVTKESVEITEDAKLPANSSLSTVASKSDEIKKQKTITKECVQDQDEVTKQEAEQKIISKIDVKQASELIFVKDASTKKVGGEQMDKSSVMLNKIPISKDAQKNNEGKKENISKHEFQSLREENILNLTDPQKPAKPKPNGSLFPPATAKPSTSSQSPQLRKESPSSWLDVEHRQKQKKEHKRRLNASASEDESVEPDDFDDFISSIKRGGIPFSVPPRRNIRKKSPSPPFAMPAIKEDRFERTFDPAEFQFGLRKNGKIFKDPSPAMAMKQNAANREGRTQEKRAQDNALPTSRDKNKSLDEVEGKEGVKEATKAEARKEEGQGNGEEPGKLTSRLERMSILSSLRSYSRKTKEETNSASNSSFSSSQQRDMPALGKQGAADSPLPGAGADKEGVKNMDQGPLVGGGKGTISESALSPSSPPPLPQFAEIKLPDHLDKYLKKNKTESEASKGSTQMTKTELNPEGSAVMDQALISGVPTVDVGLKGPAAPPPTTNYSHLYLIIGGKKTPVVRGVHKRPGKIVIHEQAQFGGEALEFCRDVEDATMMTLSPVISVRVIRGCWLIYEKPGFQGRLIALEEGPTEHIVNVWADEGTPTTLDQNGQPVPTTPMVIGSLRLAVKDYSMPRIDLFSEVNGMGRMSSYCDDTVEIASYGIPQTTGSIKVHSGVWLVYADPGFGGFIGVLEVGEYPCPESWGFSEPFIGSLRPLRMGAIKVEHPHEVKALVFEKPNFEGECIQVDSDVYNLQEQEEEETEKRDENKKTLPTVGSLKILRGLWVGYLEADFEGQQYILEEGEYPHCSDWGGSEDGLLSLRPVCTDFLSPHVKLFSEQNFDQLGLNADLMGPILNMEDISHGVRSQSVDVMGGVWVAFEKPGFSGELYVLEKGLYANPEDWGAQNFKISSIQPVFHVQLYSEPGFQGRLVVLEESTAALDDDFMPRSCKVLAGSWVAYEGAQFTETMYVLEEGEYPNTVAMGFLSSESTLRSIHTTGHELSLPSITLFSKVGRRGRRVMLTNGVVNLLQAGLDTHIRSLVVEGGMWVLYEGSNYRGRQLLLQPSQVTDFCKLSNWKQIGSLRPLFQKQMHFLLRNKETGCIMSLTGTLDDIKLMRVQAVDETGGVEQVWLYRDGQLTCKLIEDCCLETSSSVVMAGSRLCVSPERGKDNQLWNITPDGLVHSHLQPDLVLEVKGGQQYDKNQVILNTFDDRKLNQRWTLEIL</sequence>
<dbReference type="Ensembl" id="ENSSMAT00000081238.1">
    <property type="protein sequence ID" value="ENSSMAP00000056570.1"/>
    <property type="gene ID" value="ENSSMAG00000014166.2"/>
</dbReference>
<evidence type="ECO:0000256" key="2">
    <source>
        <dbReference type="ARBA" id="ARBA00022737"/>
    </source>
</evidence>
<keyword evidence="2" id="KW-0677">Repeat</keyword>
<protein>
    <submittedName>
        <fullName evidence="5">Crystallin beta-gamma domain containing 1a</fullName>
    </submittedName>
</protein>
<feature type="compositionally biased region" description="Basic and acidic residues" evidence="3">
    <location>
        <begin position="1033"/>
        <end position="1051"/>
    </location>
</feature>
<feature type="domain" description="Beta/gamma crystallin 'Greek key'" evidence="4">
    <location>
        <begin position="2244"/>
        <end position="2288"/>
    </location>
</feature>
<feature type="domain" description="Beta/gamma crystallin 'Greek key'" evidence="4">
    <location>
        <begin position="1860"/>
        <end position="1892"/>
    </location>
</feature>
<dbReference type="InterPro" id="IPR000772">
    <property type="entry name" value="Ricin_B_lectin"/>
</dbReference>
<feature type="domain" description="Beta/gamma crystallin 'Greek key'" evidence="4">
    <location>
        <begin position="2164"/>
        <end position="2206"/>
    </location>
</feature>
<feature type="compositionally biased region" description="Polar residues" evidence="3">
    <location>
        <begin position="1052"/>
        <end position="1067"/>
    </location>
</feature>
<feature type="compositionally biased region" description="Basic and acidic residues" evidence="3">
    <location>
        <begin position="1141"/>
        <end position="1152"/>
    </location>
</feature>
<feature type="compositionally biased region" description="Basic and acidic residues" evidence="3">
    <location>
        <begin position="1460"/>
        <end position="1474"/>
    </location>
</feature>
<feature type="region of interest" description="Disordered" evidence="3">
    <location>
        <begin position="881"/>
        <end position="910"/>
    </location>
</feature>
<feature type="domain" description="Beta/gamma crystallin 'Greek key'" evidence="4">
    <location>
        <begin position="1966"/>
        <end position="2008"/>
    </location>
</feature>
<dbReference type="Gene3D" id="2.80.10.50">
    <property type="match status" value="1"/>
</dbReference>
<dbReference type="InterPro" id="IPR050252">
    <property type="entry name" value="Beta/Gamma-Crystallin"/>
</dbReference>
<feature type="compositionally biased region" description="Polar residues" evidence="3">
    <location>
        <begin position="505"/>
        <end position="521"/>
    </location>
</feature>
<dbReference type="PANTHER" id="PTHR11818">
    <property type="entry name" value="BETA/GAMMA CRYSTALLIN"/>
    <property type="match status" value="1"/>
</dbReference>
<feature type="compositionally biased region" description="Low complexity" evidence="3">
    <location>
        <begin position="1658"/>
        <end position="1668"/>
    </location>
</feature>
<feature type="compositionally biased region" description="Polar residues" evidence="3">
    <location>
        <begin position="1450"/>
        <end position="1459"/>
    </location>
</feature>
<evidence type="ECO:0000259" key="4">
    <source>
        <dbReference type="PROSITE" id="PS50915"/>
    </source>
</evidence>
<dbReference type="InterPro" id="IPR011024">
    <property type="entry name" value="G_crystallin-like"/>
</dbReference>
<dbReference type="Pfam" id="PF00030">
    <property type="entry name" value="Crystall"/>
    <property type="match status" value="6"/>
</dbReference>
<feature type="compositionally biased region" description="Basic and acidic residues" evidence="3">
    <location>
        <begin position="425"/>
        <end position="440"/>
    </location>
</feature>
<feature type="region of interest" description="Disordered" evidence="3">
    <location>
        <begin position="1008"/>
        <end position="1184"/>
    </location>
</feature>
<feature type="compositionally biased region" description="Basic and acidic residues" evidence="3">
    <location>
        <begin position="1069"/>
        <end position="1081"/>
    </location>
</feature>
<feature type="compositionally biased region" description="Polar residues" evidence="3">
    <location>
        <begin position="79"/>
        <end position="92"/>
    </location>
</feature>
<feature type="region of interest" description="Disordered" evidence="3">
    <location>
        <begin position="281"/>
        <end position="590"/>
    </location>
</feature>
<dbReference type="PANTHER" id="PTHR11818:SF2">
    <property type="entry name" value="BETA_GAMMA CRYSTALLIN DOMAIN-CONTAINING PROTEIN 1"/>
    <property type="match status" value="1"/>
</dbReference>
<feature type="compositionally biased region" description="Basic and acidic residues" evidence="3">
    <location>
        <begin position="281"/>
        <end position="292"/>
    </location>
</feature>
<feature type="region of interest" description="Disordered" evidence="3">
    <location>
        <begin position="1374"/>
        <end position="1536"/>
    </location>
</feature>
<dbReference type="Proteomes" id="UP000694558">
    <property type="component" value="Chromosome 17"/>
</dbReference>
<reference evidence="5" key="2">
    <citation type="submission" date="2025-08" db="UniProtKB">
        <authorList>
            <consortium name="Ensembl"/>
        </authorList>
    </citation>
    <scope>IDENTIFICATION</scope>
</reference>
<feature type="region of interest" description="Disordered" evidence="3">
    <location>
        <begin position="1216"/>
        <end position="1248"/>
    </location>
</feature>
<feature type="compositionally biased region" description="Low complexity" evidence="3">
    <location>
        <begin position="30"/>
        <end position="40"/>
    </location>
</feature>
<feature type="compositionally biased region" description="Polar residues" evidence="3">
    <location>
        <begin position="123"/>
        <end position="141"/>
    </location>
</feature>
<feature type="domain" description="Beta/gamma crystallin 'Greek key'" evidence="4">
    <location>
        <begin position="1820"/>
        <end position="1859"/>
    </location>
</feature>
<dbReference type="GeneTree" id="ENSGT00940000155695"/>
<organism evidence="5 6">
    <name type="scientific">Scophthalmus maximus</name>
    <name type="common">Turbot</name>
    <name type="synonym">Psetta maxima</name>
    <dbReference type="NCBI Taxonomy" id="52904"/>
    <lineage>
        <taxon>Eukaryota</taxon>
        <taxon>Metazoa</taxon>
        <taxon>Chordata</taxon>
        <taxon>Craniata</taxon>
        <taxon>Vertebrata</taxon>
        <taxon>Euteleostomi</taxon>
        <taxon>Actinopterygii</taxon>
        <taxon>Neopterygii</taxon>
        <taxon>Teleostei</taxon>
        <taxon>Neoteleostei</taxon>
        <taxon>Acanthomorphata</taxon>
        <taxon>Carangaria</taxon>
        <taxon>Pleuronectiformes</taxon>
        <taxon>Pleuronectoidei</taxon>
        <taxon>Scophthalmidae</taxon>
        <taxon>Scophthalmus</taxon>
    </lineage>
</organism>
<feature type="region of interest" description="Disordered" evidence="3">
    <location>
        <begin position="943"/>
        <end position="978"/>
    </location>
</feature>
<dbReference type="InterPro" id="IPR035992">
    <property type="entry name" value="Ricin_B-like_lectins"/>
</dbReference>
<dbReference type="SUPFAM" id="SSF50370">
    <property type="entry name" value="Ricin B-like lectins"/>
    <property type="match status" value="1"/>
</dbReference>
<dbReference type="PROSITE" id="PS50231">
    <property type="entry name" value="RICIN_B_LECTIN"/>
    <property type="match status" value="1"/>
</dbReference>
<feature type="compositionally biased region" description="Polar residues" evidence="3">
    <location>
        <begin position="149"/>
        <end position="159"/>
    </location>
</feature>
<evidence type="ECO:0000313" key="5">
    <source>
        <dbReference type="Ensembl" id="ENSSMAP00000056570.1"/>
    </source>
</evidence>
<feature type="compositionally biased region" description="Basic and acidic residues" evidence="3">
    <location>
        <begin position="1375"/>
        <end position="1386"/>
    </location>
</feature>
<feature type="compositionally biased region" description="Basic and acidic residues" evidence="3">
    <location>
        <begin position="1216"/>
        <end position="1238"/>
    </location>
</feature>
<feature type="compositionally biased region" description="Polar residues" evidence="3">
    <location>
        <begin position="945"/>
        <end position="964"/>
    </location>
</feature>
<feature type="domain" description="Beta/gamma crystallin 'Greek key'" evidence="4">
    <location>
        <begin position="2020"/>
        <end position="2072"/>
    </location>
</feature>
<reference evidence="5" key="1">
    <citation type="submission" date="2023-05" db="EMBL/GenBank/DDBJ databases">
        <title>High-quality long-read genome of Scophthalmus maximus.</title>
        <authorList>
            <person name="Lien S."/>
            <person name="Martinez P."/>
        </authorList>
    </citation>
    <scope>NUCLEOTIDE SEQUENCE [LARGE SCALE GENOMIC DNA]</scope>
</reference>
<feature type="region of interest" description="Disordered" evidence="3">
    <location>
        <begin position="1"/>
        <end position="110"/>
    </location>
</feature>
<feature type="compositionally biased region" description="Polar residues" evidence="3">
    <location>
        <begin position="1108"/>
        <end position="1136"/>
    </location>
</feature>
<feature type="compositionally biased region" description="Acidic residues" evidence="3">
    <location>
        <begin position="1490"/>
        <end position="1502"/>
    </location>
</feature>
<feature type="compositionally biased region" description="Polar residues" evidence="3">
    <location>
        <begin position="323"/>
        <end position="336"/>
    </location>
</feature>
<feature type="domain" description="Beta/gamma crystallin 'Greek key'" evidence="4">
    <location>
        <begin position="2206"/>
        <end position="2243"/>
    </location>
</feature>
<evidence type="ECO:0000256" key="1">
    <source>
        <dbReference type="ARBA" id="ARBA00009646"/>
    </source>
</evidence>
<feature type="domain" description="Beta/gamma crystallin 'Greek key'" evidence="4">
    <location>
        <begin position="2073"/>
        <end position="2115"/>
    </location>
</feature>
<evidence type="ECO:0000313" key="6">
    <source>
        <dbReference type="Proteomes" id="UP000694558"/>
    </source>
</evidence>
<gene>
    <name evidence="5" type="primary">crybg1a</name>
</gene>
<dbReference type="SUPFAM" id="SSF49695">
    <property type="entry name" value="gamma-Crystallin-like"/>
    <property type="match status" value="3"/>
</dbReference>
<name>A0A8D3DAL1_SCOMX</name>
<feature type="compositionally biased region" description="Basic and acidic residues" evidence="3">
    <location>
        <begin position="1594"/>
        <end position="1639"/>
    </location>
</feature>
<feature type="compositionally biased region" description="Basic and acidic residues" evidence="3">
    <location>
        <begin position="221"/>
        <end position="238"/>
    </location>
</feature>
<feature type="compositionally biased region" description="Basic residues" evidence="3">
    <location>
        <begin position="1475"/>
        <end position="1485"/>
    </location>
</feature>
<evidence type="ECO:0000256" key="3">
    <source>
        <dbReference type="SAM" id="MobiDB-lite"/>
    </source>
</evidence>
<feature type="region of interest" description="Disordered" evidence="3">
    <location>
        <begin position="191"/>
        <end position="264"/>
    </location>
</feature>
<feature type="compositionally biased region" description="Low complexity" evidence="3">
    <location>
        <begin position="210"/>
        <end position="220"/>
    </location>
</feature>